<protein>
    <submittedName>
        <fullName evidence="1">Uncharacterized protein</fullName>
    </submittedName>
</protein>
<dbReference type="AlphaFoldDB" id="G3A755"/>
<reference evidence="1" key="2">
    <citation type="submission" date="2011-04" db="EMBL/GenBank/DDBJ databases">
        <authorList>
            <person name="Genoscope - CEA"/>
        </authorList>
    </citation>
    <scope>NUCLEOTIDE SEQUENCE</scope>
    <source>
        <strain evidence="1">R24</strain>
    </source>
</reference>
<evidence type="ECO:0000313" key="1">
    <source>
        <dbReference type="EMBL" id="CCA86318.1"/>
    </source>
</evidence>
<dbReference type="EMBL" id="FR854089">
    <property type="protein sequence ID" value="CCA86318.1"/>
    <property type="molecule type" value="Genomic_DNA"/>
</dbReference>
<gene>
    <name evidence="1" type="ORF">RALSY_40536</name>
</gene>
<sequence length="438" mass="45769">MAESTNSVPTSQPWDGALYGSAPSYSNTPVTGVFTGQGNTEAGFDAGGSDLPMADASFTYTPGPRYAPIATLAANDVTEPGQPVVTSDAGGGGTAVPEFMLPTTVATPNGSYTIPPEVVGYGTVYGGGIEQHYADVTSLSGESWFADPMERNYAQASGQMFANAPSVSPATEALAAGTQGVFNDPWSRSPAERAATALPEELQRLQAVLSRPSGPQLVTGHGDADRSAAFNRYISAVQGQPIGGLFATGAFLLTGDPKPAGMIADATEPLDSMWAPGSTRGSRSSASIRRRGSTDALENLVRNKFPDEALDPKGKIYGVANSVDGRVVIDRPSLPRDVDFVVTSDGQLVIGQKHTTLAENADVLAAGQMKLSGQGRIRLIDNLSGHYQPTVADGLRVPTLLESLGYDMSGAYLKLYDFTTDVNGFVTGRNLVVNRQIP</sequence>
<organism evidence="1">
    <name type="scientific">Ralstonia syzygii R24</name>
    <dbReference type="NCBI Taxonomy" id="907261"/>
    <lineage>
        <taxon>Bacteria</taxon>
        <taxon>Pseudomonadati</taxon>
        <taxon>Pseudomonadota</taxon>
        <taxon>Betaproteobacteria</taxon>
        <taxon>Burkholderiales</taxon>
        <taxon>Burkholderiaceae</taxon>
        <taxon>Ralstonia</taxon>
        <taxon>Ralstonia solanacearum species complex</taxon>
    </lineage>
</organism>
<name>G3A755_9RALS</name>
<reference evidence="1" key="1">
    <citation type="journal article" date="2011" name="PLoS ONE">
        <title>Ralstonia syzygii, the Blood Disease Bacterium and some Asian R. solanacearum strains form a single genomic species despite divergent lifestyles.</title>
        <authorList>
            <person name="Remenant B."/>
            <person name="de Cambiaire J.C."/>
            <person name="Cellier G."/>
            <person name="Jacobs J.M."/>
            <person name="Mangenot S."/>
            <person name="Barbe V."/>
            <person name="Lajus A."/>
            <person name="Vallenet D."/>
            <person name="Medigue C."/>
            <person name="Fegan M."/>
            <person name="Allen C."/>
            <person name="Prior P."/>
        </authorList>
    </citation>
    <scope>NUCLEOTIDE SEQUENCE</scope>
    <source>
        <strain evidence="1">R24</strain>
    </source>
</reference>
<proteinExistence type="predicted"/>
<dbReference type="RefSeq" id="WP_197334581.1">
    <property type="nucleotide sequence ID" value="NZ_CP115944.1"/>
</dbReference>
<accession>G3A755</accession>